<dbReference type="InterPro" id="IPR025254">
    <property type="entry name" value="CCDC113/CCDC96_CC"/>
</dbReference>
<comment type="similarity">
    <text evidence="5">Belongs to the CFAP263 family.</text>
</comment>
<dbReference type="InterPro" id="IPR051885">
    <property type="entry name" value="CC_CF"/>
</dbReference>
<accession>D8QPX3</accession>
<evidence type="ECO:0000256" key="7">
    <source>
        <dbReference type="SAM" id="Coils"/>
    </source>
</evidence>
<comment type="subcellular location">
    <subcellularLocation>
        <location evidence="1">Cell projection</location>
        <location evidence="1">Cilium</location>
    </subcellularLocation>
</comment>
<feature type="coiled-coil region" evidence="7">
    <location>
        <begin position="107"/>
        <end position="152"/>
    </location>
</feature>
<name>D8QPX3_SELML</name>
<dbReference type="PANTHER" id="PTHR15654">
    <property type="entry name" value="COILED-COIL DOMAIN-CONTAINING PROTEIN 113-RELATED"/>
    <property type="match status" value="1"/>
</dbReference>
<evidence type="ECO:0000256" key="1">
    <source>
        <dbReference type="ARBA" id="ARBA00004138"/>
    </source>
</evidence>
<evidence type="ECO:0000256" key="6">
    <source>
        <dbReference type="ARBA" id="ARBA00044798"/>
    </source>
</evidence>
<feature type="region of interest" description="Disordered" evidence="8">
    <location>
        <begin position="52"/>
        <end position="83"/>
    </location>
</feature>
<dbReference type="Gramene" id="EFJ37693">
    <property type="protein sequence ID" value="EFJ37693"/>
    <property type="gene ID" value="SELMODRAFT_437290"/>
</dbReference>
<dbReference type="PANTHER" id="PTHR15654:SF2">
    <property type="entry name" value="COILED-COIL DOMAIN-CONTAINING PROTEIN 113"/>
    <property type="match status" value="1"/>
</dbReference>
<dbReference type="CDD" id="cd00035">
    <property type="entry name" value="ChtBD1"/>
    <property type="match status" value="1"/>
</dbReference>
<keyword evidence="3 7" id="KW-0175">Coiled coil</keyword>
<dbReference type="AlphaFoldDB" id="D8QPX3"/>
<proteinExistence type="inferred from homology"/>
<keyword evidence="9" id="KW-1133">Transmembrane helix</keyword>
<gene>
    <name evidence="11" type="ORF">SELMODRAFT_437290</name>
</gene>
<dbReference type="eggNOG" id="ENOG502QU7J">
    <property type="taxonomic scope" value="Eukaryota"/>
</dbReference>
<evidence type="ECO:0000256" key="3">
    <source>
        <dbReference type="ARBA" id="ARBA00023054"/>
    </source>
</evidence>
<dbReference type="InParanoid" id="D8QPX3"/>
<dbReference type="GO" id="GO:0060271">
    <property type="term" value="P:cilium assembly"/>
    <property type="evidence" value="ECO:0000318"/>
    <property type="project" value="GO_Central"/>
</dbReference>
<dbReference type="Pfam" id="PF13870">
    <property type="entry name" value="CCDC113_CCDC96_CC"/>
    <property type="match status" value="1"/>
</dbReference>
<keyword evidence="9" id="KW-0472">Membrane</keyword>
<reference evidence="11 12" key="1">
    <citation type="journal article" date="2011" name="Science">
        <title>The Selaginella genome identifies genetic changes associated with the evolution of vascular plants.</title>
        <authorList>
            <person name="Banks J.A."/>
            <person name="Nishiyama T."/>
            <person name="Hasebe M."/>
            <person name="Bowman J.L."/>
            <person name="Gribskov M."/>
            <person name="dePamphilis C."/>
            <person name="Albert V.A."/>
            <person name="Aono N."/>
            <person name="Aoyama T."/>
            <person name="Ambrose B.A."/>
            <person name="Ashton N.W."/>
            <person name="Axtell M.J."/>
            <person name="Barker E."/>
            <person name="Barker M.S."/>
            <person name="Bennetzen J.L."/>
            <person name="Bonawitz N.D."/>
            <person name="Chapple C."/>
            <person name="Cheng C."/>
            <person name="Correa L.G."/>
            <person name="Dacre M."/>
            <person name="DeBarry J."/>
            <person name="Dreyer I."/>
            <person name="Elias M."/>
            <person name="Engstrom E.M."/>
            <person name="Estelle M."/>
            <person name="Feng L."/>
            <person name="Finet C."/>
            <person name="Floyd S.K."/>
            <person name="Frommer W.B."/>
            <person name="Fujita T."/>
            <person name="Gramzow L."/>
            <person name="Gutensohn M."/>
            <person name="Harholt J."/>
            <person name="Hattori M."/>
            <person name="Heyl A."/>
            <person name="Hirai T."/>
            <person name="Hiwatashi Y."/>
            <person name="Ishikawa M."/>
            <person name="Iwata M."/>
            <person name="Karol K.G."/>
            <person name="Koehler B."/>
            <person name="Kolukisaoglu U."/>
            <person name="Kubo M."/>
            <person name="Kurata T."/>
            <person name="Lalonde S."/>
            <person name="Li K."/>
            <person name="Li Y."/>
            <person name="Litt A."/>
            <person name="Lyons E."/>
            <person name="Manning G."/>
            <person name="Maruyama T."/>
            <person name="Michael T.P."/>
            <person name="Mikami K."/>
            <person name="Miyazaki S."/>
            <person name="Morinaga S."/>
            <person name="Murata T."/>
            <person name="Mueller-Roeber B."/>
            <person name="Nelson D.R."/>
            <person name="Obara M."/>
            <person name="Oguri Y."/>
            <person name="Olmstead R.G."/>
            <person name="Onodera N."/>
            <person name="Petersen B.L."/>
            <person name="Pils B."/>
            <person name="Prigge M."/>
            <person name="Rensing S.A."/>
            <person name="Riano-Pachon D.M."/>
            <person name="Roberts A.W."/>
            <person name="Sato Y."/>
            <person name="Scheller H.V."/>
            <person name="Schulz B."/>
            <person name="Schulz C."/>
            <person name="Shakirov E.V."/>
            <person name="Shibagaki N."/>
            <person name="Shinohara N."/>
            <person name="Shippen D.E."/>
            <person name="Soerensen I."/>
            <person name="Sotooka R."/>
            <person name="Sugimoto N."/>
            <person name="Sugita M."/>
            <person name="Sumikawa N."/>
            <person name="Tanurdzic M."/>
            <person name="Theissen G."/>
            <person name="Ulvskov P."/>
            <person name="Wakazuki S."/>
            <person name="Weng J.K."/>
            <person name="Willats W.W."/>
            <person name="Wipf D."/>
            <person name="Wolf P.G."/>
            <person name="Yang L."/>
            <person name="Zimmer A.D."/>
            <person name="Zhu Q."/>
            <person name="Mitros T."/>
            <person name="Hellsten U."/>
            <person name="Loque D."/>
            <person name="Otillar R."/>
            <person name="Salamov A."/>
            <person name="Schmutz J."/>
            <person name="Shapiro H."/>
            <person name="Lindquist E."/>
            <person name="Lucas S."/>
            <person name="Rokhsar D."/>
            <person name="Grigoriev I.V."/>
        </authorList>
    </citation>
    <scope>NUCLEOTIDE SEQUENCE [LARGE SCALE GENOMIC DNA]</scope>
</reference>
<dbReference type="STRING" id="88036.D8QPX3"/>
<feature type="domain" description="CCDC113/CCDC96 coiled-coil" evidence="10">
    <location>
        <begin position="196"/>
        <end position="355"/>
    </location>
</feature>
<dbReference type="GO" id="GO:0036064">
    <property type="term" value="C:ciliary basal body"/>
    <property type="evidence" value="ECO:0000318"/>
    <property type="project" value="GO_Central"/>
</dbReference>
<evidence type="ECO:0000259" key="10">
    <source>
        <dbReference type="Pfam" id="PF13870"/>
    </source>
</evidence>
<dbReference type="Proteomes" id="UP000001514">
    <property type="component" value="Unassembled WGS sequence"/>
</dbReference>
<evidence type="ECO:0000256" key="5">
    <source>
        <dbReference type="ARBA" id="ARBA00044506"/>
    </source>
</evidence>
<evidence type="ECO:0000256" key="9">
    <source>
        <dbReference type="SAM" id="Phobius"/>
    </source>
</evidence>
<evidence type="ECO:0000256" key="8">
    <source>
        <dbReference type="SAM" id="MobiDB-lite"/>
    </source>
</evidence>
<dbReference type="EMBL" id="GL377565">
    <property type="protein sequence ID" value="EFJ37693.1"/>
    <property type="molecule type" value="Genomic_DNA"/>
</dbReference>
<feature type="coiled-coil region" evidence="7">
    <location>
        <begin position="192"/>
        <end position="219"/>
    </location>
</feature>
<dbReference type="GO" id="GO:0005930">
    <property type="term" value="C:axoneme"/>
    <property type="evidence" value="ECO:0000318"/>
    <property type="project" value="GO_Central"/>
</dbReference>
<keyword evidence="9" id="KW-0812">Transmembrane</keyword>
<feature type="transmembrane region" description="Helical" evidence="9">
    <location>
        <begin position="519"/>
        <end position="541"/>
    </location>
</feature>
<evidence type="ECO:0000256" key="4">
    <source>
        <dbReference type="ARBA" id="ARBA00023273"/>
    </source>
</evidence>
<protein>
    <recommendedName>
        <fullName evidence="6">Cilia- and flagella-associated protein 263</fullName>
    </recommendedName>
</protein>
<dbReference type="OMA" id="HIFIQER"/>
<dbReference type="HOGENOM" id="CLU_497316_0_0_1"/>
<feature type="compositionally biased region" description="Low complexity" evidence="8">
    <location>
        <begin position="61"/>
        <end position="83"/>
    </location>
</feature>
<keyword evidence="12" id="KW-1185">Reference proteome</keyword>
<organism evidence="12">
    <name type="scientific">Selaginella moellendorffii</name>
    <name type="common">Spikemoss</name>
    <dbReference type="NCBI Taxonomy" id="88036"/>
    <lineage>
        <taxon>Eukaryota</taxon>
        <taxon>Viridiplantae</taxon>
        <taxon>Streptophyta</taxon>
        <taxon>Embryophyta</taxon>
        <taxon>Tracheophyta</taxon>
        <taxon>Lycopodiopsida</taxon>
        <taxon>Selaginellales</taxon>
        <taxon>Selaginellaceae</taxon>
        <taxon>Selaginella</taxon>
    </lineage>
</organism>
<evidence type="ECO:0000256" key="2">
    <source>
        <dbReference type="ARBA" id="ARBA00022794"/>
    </source>
</evidence>
<keyword evidence="2" id="KW-0970">Cilium biogenesis/degradation</keyword>
<dbReference type="KEGG" id="smo:SELMODRAFT_437290"/>
<evidence type="ECO:0000313" key="11">
    <source>
        <dbReference type="EMBL" id="EFJ37693.1"/>
    </source>
</evidence>
<evidence type="ECO:0000313" key="12">
    <source>
        <dbReference type="Proteomes" id="UP000001514"/>
    </source>
</evidence>
<sequence>MDNLEVEERIRELKALQMRQDLVRVENTMLTEHLARVVVSWKGSMELHLEKAAEERENNGSDSTSRSSLSSRGSSPSSARSTVRFTAAAGPAVAPEAPVPMSMEEKCEIAEEECRFLEQHLDKMRSENERVLDDYRAILKEAKMAIAEVRKEKSDFYRDVLLLAQLNPANKSYSQDILSFIEEKLRKRVVVRNSIKAKNSSLQAEITELETQFASKKDLKDILHVVDFDQIKILNHELNSRTRERDNGIQSLKSVMKGSMKAMNETQKELTNAYDRGIELKNCLRDRVPVIKSAKDNIVTEKSQRMKLHEAVLTAIQDQDGPVQPTAMDYMRTQDKAGKLWKDIRRWEVKVEVATLMSQELEKSLAFMQDVNIEICWVSPSQVRILLLTMRTEDDLSCHYVTRFPRNIYTLSSPQGPQESSRHSLRPLWKRMSSKGRLPAIVAAAMSLTVLVITRCNPSLGSSDCSTDTCCGQNGYCTGSNCCTTRKCLEYYAPPGYYDRDSHDHDHDQSLSGKKSFGWWVQAAAGLTGLILIVILICWFLSKCLSKF</sequence>
<keyword evidence="4" id="KW-0966">Cell projection</keyword>